<evidence type="ECO:0000256" key="1">
    <source>
        <dbReference type="ARBA" id="ARBA00022679"/>
    </source>
</evidence>
<dbReference type="InterPro" id="IPR003607">
    <property type="entry name" value="HD/PDEase_dom"/>
</dbReference>
<reference evidence="11" key="1">
    <citation type="submission" date="2011-04" db="EMBL/GenBank/DDBJ databases">
        <title>The complete genome of Thermodesulfatator indicus DSM 15286.</title>
        <authorList>
            <person name="Lucas S."/>
            <person name="Copeland A."/>
            <person name="Lapidus A."/>
            <person name="Bruce D."/>
            <person name="Goodwin L."/>
            <person name="Pitluck S."/>
            <person name="Peters L."/>
            <person name="Kyrpides N."/>
            <person name="Mavromatis K."/>
            <person name="Pagani I."/>
            <person name="Ivanova N."/>
            <person name="Saunders L."/>
            <person name="Detter J.C."/>
            <person name="Tapia R."/>
            <person name="Han C."/>
            <person name="Land M."/>
            <person name="Hauser L."/>
            <person name="Markowitz V."/>
            <person name="Cheng J.-F."/>
            <person name="Hugenholtz P."/>
            <person name="Woyke T."/>
            <person name="Wu D."/>
            <person name="Spring S."/>
            <person name="Schroeder M."/>
            <person name="Brambilla E."/>
            <person name="Klenk H.-P."/>
            <person name="Eisen J.A."/>
        </authorList>
    </citation>
    <scope>NUCLEOTIDE SEQUENCE [LARGE SCALE GENOMIC DNA]</scope>
    <source>
        <strain evidence="11">DSM 15286 / JCM 11887 / CIR29812</strain>
    </source>
</reference>
<dbReference type="Gene3D" id="1.10.3090.10">
    <property type="entry name" value="cca-adding enzyme, domain 2"/>
    <property type="match status" value="1"/>
</dbReference>
<comment type="catalytic activity">
    <reaction evidence="7">
        <text>[protein-PII]-uridylyl-L-tyrosine + H2O = [protein-PII]-L-tyrosine + UMP + H(+)</text>
        <dbReference type="Rhea" id="RHEA:48600"/>
        <dbReference type="Rhea" id="RHEA-COMP:12147"/>
        <dbReference type="Rhea" id="RHEA-COMP:12148"/>
        <dbReference type="ChEBI" id="CHEBI:15377"/>
        <dbReference type="ChEBI" id="CHEBI:15378"/>
        <dbReference type="ChEBI" id="CHEBI:46858"/>
        <dbReference type="ChEBI" id="CHEBI:57865"/>
        <dbReference type="ChEBI" id="CHEBI:90602"/>
    </reaction>
</comment>
<dbReference type="Pfam" id="PF01966">
    <property type="entry name" value="HD"/>
    <property type="match status" value="1"/>
</dbReference>
<sequence length="822" mass="95303">MPRAIKSTAPLLAARSSVTNRAKRVDKLIKSLFPPAFRKRPVAILAVGGYGRKELCPYSDVDLLFLHGELSEEELSDLVEKVLYSLWDKKFEVGYRVCSLEEVLGDARKDFSLLTALLDARLVSGSRKLFKKFKELFETNLISGKRKEFFQVLKETRQKRLEIYQEDSFLLQPNIKEGLGGLRDYHLLLWTARILFGLETLRDIERAGLISTKEKLQLKAAYQFLLAVREELHFQAKRHEDRLYFEYQPVIAVKMGFGYEAEGAISKFMTNIYRAMGQIHEIVEAVLDHVELTLGLLPDERKKLEGGFEVISGRLYLTYRERALWDWPYVLKLFMLQAETGLKLHHLTRLFLKENLISSKTFNIVNIEGSFFTKLLVKPHAYLALKSMRETGFLSLILPEFQRVLGLTQFDVYHVHPLDEHLLLTVQELSRLRKERSIYWDRVENEEVLFLAGLLHDIAKGLPGRHEEVGAEMAYEIAMKFGFSKEEAQNVSRLVRDHLSMVETAFRRDLTEEKVIVDFAKKMKDLGHLTRLYYLTIADSRATGPNAWNSWKAALIDELYLKTAKIFTEGFLAEKQAISELEAKEKTLKKEFGSLVDILPSCYLLYAPLEELKPEINKLKTFKEKSLPFLLDISKRKDLFKILVITKDRPELFVRLTGIFTLHHLDVRLARIFTLEDDTVLDIFEVHSPCGEIIKDELEKTFKDVILQNLDLETRLKETRPLFSSIKKPSKAANFQVSINNVHSDFFTIIEVYAPDKRGLLYYLAKAISIWPLNIERAFISNKEDLVSDVFYVRTPEGEKLSDEETKSLEKYLRNKLKEFFQ</sequence>
<dbReference type="GO" id="GO:0008773">
    <property type="term" value="F:[protein-PII] uridylyltransferase activity"/>
    <property type="evidence" value="ECO:0007669"/>
    <property type="project" value="UniProtKB-UniRule"/>
</dbReference>
<dbReference type="SUPFAM" id="SSF55021">
    <property type="entry name" value="ACT-like"/>
    <property type="match status" value="2"/>
</dbReference>
<feature type="domain" description="HD" evidence="9">
    <location>
        <begin position="418"/>
        <end position="526"/>
    </location>
</feature>
<dbReference type="RefSeq" id="WP_013908781.1">
    <property type="nucleotide sequence ID" value="NC_015681.1"/>
</dbReference>
<dbReference type="PaxDb" id="667014-Thein_2197"/>
<protein>
    <recommendedName>
        <fullName evidence="7">Bifunctional uridylyltransferase/uridylyl-removing enzyme</fullName>
        <shortName evidence="7">UTase/UR</shortName>
    </recommendedName>
    <alternativeName>
        <fullName evidence="7">Bifunctional [protein-PII] modification enzyme</fullName>
    </alternativeName>
    <alternativeName>
        <fullName evidence="7">Bifunctional nitrogen sensor protein</fullName>
    </alternativeName>
    <domain>
        <recommendedName>
            <fullName evidence="7">[Protein-PII] uridylyltransferase</fullName>
            <shortName evidence="7">PII uridylyltransferase</shortName>
            <shortName evidence="7">UTase</shortName>
            <ecNumber evidence="7">2.7.7.59</ecNumber>
        </recommendedName>
    </domain>
    <domain>
        <recommendedName>
            <fullName evidence="7">[Protein-PII]-UMP uridylyl-removing enzyme</fullName>
            <shortName evidence="7">UR</shortName>
            <ecNumber evidence="7">3.1.4.-</ecNumber>
        </recommendedName>
    </domain>
</protein>
<accession>F8ADT5</accession>
<dbReference type="CDD" id="cd04900">
    <property type="entry name" value="ACT_UUR-like_1"/>
    <property type="match status" value="1"/>
</dbReference>
<dbReference type="GO" id="GO:0006808">
    <property type="term" value="P:regulation of nitrogen utilization"/>
    <property type="evidence" value="ECO:0007669"/>
    <property type="project" value="UniProtKB-UniRule"/>
</dbReference>
<dbReference type="GO" id="GO:0008081">
    <property type="term" value="F:phosphoric diester hydrolase activity"/>
    <property type="evidence" value="ECO:0007669"/>
    <property type="project" value="UniProtKB-UniRule"/>
</dbReference>
<dbReference type="InterPro" id="IPR002912">
    <property type="entry name" value="ACT_dom"/>
</dbReference>
<evidence type="ECO:0000256" key="3">
    <source>
        <dbReference type="ARBA" id="ARBA00022737"/>
    </source>
</evidence>
<dbReference type="AlphaFoldDB" id="F8ADT5"/>
<dbReference type="SUPFAM" id="SSF81593">
    <property type="entry name" value="Nucleotidyltransferase substrate binding subunit/domain"/>
    <property type="match status" value="1"/>
</dbReference>
<dbReference type="EMBL" id="CP002683">
    <property type="protein sequence ID" value="AEH46045.1"/>
    <property type="molecule type" value="Genomic_DNA"/>
</dbReference>
<dbReference type="CDD" id="cd04873">
    <property type="entry name" value="ACT_UUR-ACR-like"/>
    <property type="match status" value="1"/>
</dbReference>
<dbReference type="PANTHER" id="PTHR47320:SF1">
    <property type="entry name" value="BIFUNCTIONAL URIDYLYLTRANSFERASE_URIDYLYL-REMOVING ENZYME"/>
    <property type="match status" value="1"/>
</dbReference>
<dbReference type="PROSITE" id="PS51831">
    <property type="entry name" value="HD"/>
    <property type="match status" value="1"/>
</dbReference>
<feature type="domain" description="ACT" evidence="8">
    <location>
        <begin position="749"/>
        <end position="822"/>
    </location>
</feature>
<comment type="function">
    <text evidence="7">Modifies, by uridylylation and deuridylylation, the PII regulatory proteins (GlnB and homologs), in response to the nitrogen status of the cell that GlnD senses through the glutamine level. Under low glutamine levels, catalyzes the conversion of the PII proteins and UTP to PII-UMP and PPi, while under higher glutamine levels, GlnD hydrolyzes PII-UMP to PII and UMP (deuridylylation). Thus, controls uridylylation state and activity of the PII proteins, and plays an important role in the regulation of nitrogen assimilation and metabolism.</text>
</comment>
<dbReference type="InterPro" id="IPR010043">
    <property type="entry name" value="UTase/UR"/>
</dbReference>
<comment type="caution">
    <text evidence="7">Lacks conserved residue(s) required for the propagation of feature annotation.</text>
</comment>
<comment type="domain">
    <text evidence="7">Has four distinct domains: an N-terminal nucleotidyltransferase (NT) domain responsible for UTase activity, a central HD domain that encodes UR activity, and two C-terminal ACT domains that seem to have a role in glutamine sensing.</text>
</comment>
<dbReference type="FunCoup" id="F8ADT5">
    <property type="interactions" value="213"/>
</dbReference>
<comment type="catalytic activity">
    <reaction evidence="7">
        <text>[protein-PII]-L-tyrosine + UTP = [protein-PII]-uridylyl-L-tyrosine + diphosphate</text>
        <dbReference type="Rhea" id="RHEA:13673"/>
        <dbReference type="Rhea" id="RHEA-COMP:12147"/>
        <dbReference type="Rhea" id="RHEA-COMP:12148"/>
        <dbReference type="ChEBI" id="CHEBI:33019"/>
        <dbReference type="ChEBI" id="CHEBI:46398"/>
        <dbReference type="ChEBI" id="CHEBI:46858"/>
        <dbReference type="ChEBI" id="CHEBI:90602"/>
        <dbReference type="EC" id="2.7.7.59"/>
    </reaction>
</comment>
<dbReference type="PIRSF" id="PIRSF006288">
    <property type="entry name" value="PII_uridyltransf"/>
    <property type="match status" value="1"/>
</dbReference>
<dbReference type="PANTHER" id="PTHR47320">
    <property type="entry name" value="BIFUNCTIONAL URIDYLYLTRANSFERASE/URIDYLYL-REMOVING ENZYME"/>
    <property type="match status" value="1"/>
</dbReference>
<dbReference type="Gene3D" id="1.20.120.330">
    <property type="entry name" value="Nucleotidyltransferases domain 2"/>
    <property type="match status" value="1"/>
</dbReference>
<evidence type="ECO:0000313" key="11">
    <source>
        <dbReference type="Proteomes" id="UP000006793"/>
    </source>
</evidence>
<dbReference type="InterPro" id="IPR045865">
    <property type="entry name" value="ACT-like_dom_sf"/>
</dbReference>
<evidence type="ECO:0000259" key="8">
    <source>
        <dbReference type="PROSITE" id="PS51671"/>
    </source>
</evidence>
<keyword evidence="5 7" id="KW-0460">Magnesium</keyword>
<dbReference type="STRING" id="667014.Thein_2197"/>
<dbReference type="InterPro" id="IPR006674">
    <property type="entry name" value="HD_domain"/>
</dbReference>
<evidence type="ECO:0000256" key="5">
    <source>
        <dbReference type="ARBA" id="ARBA00022842"/>
    </source>
</evidence>
<evidence type="ECO:0000256" key="4">
    <source>
        <dbReference type="ARBA" id="ARBA00022801"/>
    </source>
</evidence>
<evidence type="ECO:0000259" key="9">
    <source>
        <dbReference type="PROSITE" id="PS51831"/>
    </source>
</evidence>
<keyword evidence="2 7" id="KW-0548">Nucleotidyltransferase</keyword>
<name>F8ADT5_THEID</name>
<dbReference type="Pfam" id="PF08335">
    <property type="entry name" value="GlnD_UR_UTase"/>
    <property type="match status" value="1"/>
</dbReference>
<dbReference type="EC" id="2.7.7.59" evidence="7"/>
<keyword evidence="6 7" id="KW-0511">Multifunctional enzyme</keyword>
<dbReference type="HAMAP" id="MF_00277">
    <property type="entry name" value="PII_uridylyl_transf"/>
    <property type="match status" value="1"/>
</dbReference>
<dbReference type="SMART" id="SM00471">
    <property type="entry name" value="HDc"/>
    <property type="match status" value="1"/>
</dbReference>
<gene>
    <name evidence="7" type="primary">glnD</name>
    <name evidence="10" type="ordered locus">Thein_2197</name>
</gene>
<feature type="domain" description="ACT" evidence="8">
    <location>
        <begin position="641"/>
        <end position="721"/>
    </location>
</feature>
<comment type="similarity">
    <text evidence="7">Belongs to the GlnD family.</text>
</comment>
<dbReference type="HOGENOM" id="CLU_012833_1_0_0"/>
<dbReference type="Proteomes" id="UP000006793">
    <property type="component" value="Chromosome"/>
</dbReference>
<dbReference type="EC" id="3.1.4.-" evidence="7"/>
<evidence type="ECO:0000256" key="6">
    <source>
        <dbReference type="ARBA" id="ARBA00023268"/>
    </source>
</evidence>
<proteinExistence type="inferred from homology"/>
<dbReference type="OrthoDB" id="9758038at2"/>
<evidence type="ECO:0000256" key="2">
    <source>
        <dbReference type="ARBA" id="ARBA00022695"/>
    </source>
</evidence>
<dbReference type="NCBIfam" id="TIGR01693">
    <property type="entry name" value="UTase_glnD"/>
    <property type="match status" value="1"/>
</dbReference>
<keyword evidence="1 7" id="KW-0808">Transferase</keyword>
<feature type="region of interest" description="Uridylyltransferase" evidence="7">
    <location>
        <begin position="1"/>
        <end position="303"/>
    </location>
</feature>
<dbReference type="InParanoid" id="F8ADT5"/>
<dbReference type="PATRIC" id="fig|667014.3.peg.2261"/>
<keyword evidence="4 7" id="KW-0378">Hydrolase</keyword>
<dbReference type="InterPro" id="IPR013546">
    <property type="entry name" value="PII_UdlTrfase/GS_AdlTrfase"/>
</dbReference>
<dbReference type="KEGG" id="tid:Thein_2197"/>
<organism evidence="10 11">
    <name type="scientific">Thermodesulfatator indicus (strain DSM 15286 / JCM 11887 / CIR29812)</name>
    <dbReference type="NCBI Taxonomy" id="667014"/>
    <lineage>
        <taxon>Bacteria</taxon>
        <taxon>Pseudomonadati</taxon>
        <taxon>Thermodesulfobacteriota</taxon>
        <taxon>Thermodesulfobacteria</taxon>
        <taxon>Thermodesulfobacteriales</taxon>
        <taxon>Thermodesulfatatoraceae</taxon>
        <taxon>Thermodesulfatator</taxon>
    </lineage>
</organism>
<comment type="cofactor">
    <cofactor evidence="7">
        <name>Mg(2+)</name>
        <dbReference type="ChEBI" id="CHEBI:18420"/>
    </cofactor>
</comment>
<dbReference type="CDD" id="cd05401">
    <property type="entry name" value="NT_GlnE_GlnD_like"/>
    <property type="match status" value="1"/>
</dbReference>
<keyword evidence="3" id="KW-0677">Repeat</keyword>
<dbReference type="InterPro" id="IPR043519">
    <property type="entry name" value="NT_sf"/>
</dbReference>
<dbReference type="SUPFAM" id="SSF109604">
    <property type="entry name" value="HD-domain/PDEase-like"/>
    <property type="match status" value="1"/>
</dbReference>
<evidence type="ECO:0000256" key="7">
    <source>
        <dbReference type="HAMAP-Rule" id="MF_00277"/>
    </source>
</evidence>
<reference evidence="10 11" key="2">
    <citation type="journal article" date="2012" name="Stand. Genomic Sci.">
        <title>Complete genome sequence of the thermophilic sulfate-reducing ocean bacterium Thermodesulfatator indicus type strain (CIR29812(T)).</title>
        <authorList>
            <person name="Anderson I."/>
            <person name="Saunders E."/>
            <person name="Lapidus A."/>
            <person name="Nolan M."/>
            <person name="Lucas S."/>
            <person name="Tice H."/>
            <person name="Del Rio T.G."/>
            <person name="Cheng J.F."/>
            <person name="Han C."/>
            <person name="Tapia R."/>
            <person name="Goodwin L.A."/>
            <person name="Pitluck S."/>
            <person name="Liolios K."/>
            <person name="Mavromatis K."/>
            <person name="Pagani I."/>
            <person name="Ivanova N."/>
            <person name="Mikhailova N."/>
            <person name="Pati A."/>
            <person name="Chen A."/>
            <person name="Palaniappan K."/>
            <person name="Land M."/>
            <person name="Hauser L."/>
            <person name="Jeffries C.D."/>
            <person name="Chang Y.J."/>
            <person name="Brambilla E.M."/>
            <person name="Rohde M."/>
            <person name="Spring S."/>
            <person name="Goker M."/>
            <person name="Detter J.C."/>
            <person name="Woyke T."/>
            <person name="Bristow J."/>
            <person name="Eisen J.A."/>
            <person name="Markowitz V."/>
            <person name="Hugenholtz P."/>
            <person name="Kyrpides N.C."/>
            <person name="Klenk H.P."/>
        </authorList>
    </citation>
    <scope>NUCLEOTIDE SEQUENCE [LARGE SCALE GENOMIC DNA]</scope>
    <source>
        <strain evidence="11">DSM 15286 / JCM 11887 / CIR29812</strain>
    </source>
</reference>
<dbReference type="SUPFAM" id="SSF81301">
    <property type="entry name" value="Nucleotidyltransferase"/>
    <property type="match status" value="1"/>
</dbReference>
<keyword evidence="11" id="KW-1185">Reference proteome</keyword>
<comment type="activity regulation">
    <text evidence="7">Uridylyltransferase (UTase) activity is inhibited by glutamine, while glutamine activates uridylyl-removing (UR) activity.</text>
</comment>
<dbReference type="eggNOG" id="COG2844">
    <property type="taxonomic scope" value="Bacteria"/>
</dbReference>
<dbReference type="PROSITE" id="PS51671">
    <property type="entry name" value="ACT"/>
    <property type="match status" value="2"/>
</dbReference>
<evidence type="ECO:0000313" key="10">
    <source>
        <dbReference type="EMBL" id="AEH46045.1"/>
    </source>
</evidence>